<name>A0A1Z4EWN7_9MYCO</name>
<dbReference type="OrthoDB" id="8480037at2"/>
<comment type="catalytic activity">
    <reaction evidence="4">
        <text>a fatty acyl-CoA + H2O = a fatty acid + CoA + H(+)</text>
        <dbReference type="Rhea" id="RHEA:16781"/>
        <dbReference type="ChEBI" id="CHEBI:15377"/>
        <dbReference type="ChEBI" id="CHEBI:15378"/>
        <dbReference type="ChEBI" id="CHEBI:28868"/>
        <dbReference type="ChEBI" id="CHEBI:57287"/>
        <dbReference type="ChEBI" id="CHEBI:77636"/>
    </reaction>
</comment>
<comment type="similarity">
    <text evidence="1">Belongs to the thioesterase family.</text>
</comment>
<feature type="domain" description="Thioesterase" evidence="5">
    <location>
        <begin position="22"/>
        <end position="241"/>
    </location>
</feature>
<evidence type="ECO:0000313" key="7">
    <source>
        <dbReference type="Proteomes" id="UP000217954"/>
    </source>
</evidence>
<dbReference type="SUPFAM" id="SSF53474">
    <property type="entry name" value="alpha/beta-Hydrolases"/>
    <property type="match status" value="1"/>
</dbReference>
<dbReference type="Gene3D" id="3.40.50.1820">
    <property type="entry name" value="alpha/beta hydrolase"/>
    <property type="match status" value="1"/>
</dbReference>
<protein>
    <recommendedName>
        <fullName evidence="2">Thioesterase TesA</fullName>
    </recommendedName>
</protein>
<dbReference type="EMBL" id="AP018165">
    <property type="protein sequence ID" value="BAX97370.1"/>
    <property type="molecule type" value="Genomic_DNA"/>
</dbReference>
<dbReference type="Pfam" id="PF00975">
    <property type="entry name" value="Thioesterase"/>
    <property type="match status" value="1"/>
</dbReference>
<dbReference type="Proteomes" id="UP000217954">
    <property type="component" value="Chromosome"/>
</dbReference>
<organism evidence="6 7">
    <name type="scientific">[Mycobacterium] stephanolepidis</name>
    <dbReference type="NCBI Taxonomy" id="1520670"/>
    <lineage>
        <taxon>Bacteria</taxon>
        <taxon>Bacillati</taxon>
        <taxon>Actinomycetota</taxon>
        <taxon>Actinomycetes</taxon>
        <taxon>Mycobacteriales</taxon>
        <taxon>Mycobacteriaceae</taxon>
        <taxon>Mycobacteroides</taxon>
    </lineage>
</organism>
<reference evidence="6 7" key="2">
    <citation type="journal article" date="2017" name="Int. J. Syst. Evol. Microbiol.">
        <title>Mycobacterium stephanolepidis sp. nov., a rapidly growing species related to Mycobacterium chelonae, isolated from marine teleost fish, Stephanolepis cirrhifer.</title>
        <authorList>
            <person name="Fukano H."/>
            <person name="Wada S."/>
            <person name="Kurata O."/>
            <person name="Katayama K."/>
            <person name="Fujiwara N."/>
            <person name="Hoshino Y."/>
        </authorList>
    </citation>
    <scope>NUCLEOTIDE SEQUENCE [LARGE SCALE GENOMIC DNA]</scope>
    <source>
        <strain evidence="6 7">NJB0901</strain>
    </source>
</reference>
<dbReference type="KEGG" id="mste:MSTE_02055"/>
<dbReference type="InterPro" id="IPR029058">
    <property type="entry name" value="AB_hydrolase_fold"/>
</dbReference>
<keyword evidence="7" id="KW-1185">Reference proteome</keyword>
<evidence type="ECO:0000256" key="3">
    <source>
        <dbReference type="ARBA" id="ARBA00023026"/>
    </source>
</evidence>
<dbReference type="PANTHER" id="PTHR11487">
    <property type="entry name" value="THIOESTERASE"/>
    <property type="match status" value="1"/>
</dbReference>
<evidence type="ECO:0000256" key="4">
    <source>
        <dbReference type="ARBA" id="ARBA00024293"/>
    </source>
</evidence>
<evidence type="ECO:0000259" key="5">
    <source>
        <dbReference type="Pfam" id="PF00975"/>
    </source>
</evidence>
<proteinExistence type="inferred from homology"/>
<dbReference type="PANTHER" id="PTHR11487:SF0">
    <property type="entry name" value="S-ACYL FATTY ACID SYNTHASE THIOESTERASE, MEDIUM CHAIN"/>
    <property type="match status" value="1"/>
</dbReference>
<evidence type="ECO:0000313" key="6">
    <source>
        <dbReference type="EMBL" id="BAX97370.1"/>
    </source>
</evidence>
<keyword evidence="3" id="KW-0843">Virulence</keyword>
<evidence type="ECO:0000256" key="2">
    <source>
        <dbReference type="ARBA" id="ARBA00015007"/>
    </source>
</evidence>
<gene>
    <name evidence="6" type="ORF">MSTE_02055</name>
</gene>
<reference evidence="7" key="1">
    <citation type="journal article" date="2017" name="Genome Announc.">
        <title>Complete Genome Sequence of Mycobacterium stephanolepidis.</title>
        <authorList>
            <person name="Fukano H."/>
            <person name="Yoshida M."/>
            <person name="Katayama Y."/>
            <person name="Omatsu T."/>
            <person name="Mizutani T."/>
            <person name="Kurata O."/>
            <person name="Wada S."/>
            <person name="Hoshino Y."/>
        </authorList>
    </citation>
    <scope>NUCLEOTIDE SEQUENCE [LARGE SCALE GENOMIC DNA]</scope>
    <source>
        <strain evidence="7">NJB0901</strain>
    </source>
</reference>
<accession>A0A1Z4EWN7</accession>
<dbReference type="RefSeq" id="WP_096500901.1">
    <property type="nucleotide sequence ID" value="NZ_AP018165.1"/>
</dbReference>
<dbReference type="GO" id="GO:0008610">
    <property type="term" value="P:lipid biosynthetic process"/>
    <property type="evidence" value="ECO:0007669"/>
    <property type="project" value="TreeGrafter"/>
</dbReference>
<dbReference type="AlphaFoldDB" id="A0A1Z4EWN7"/>
<dbReference type="InterPro" id="IPR012223">
    <property type="entry name" value="TEII"/>
</dbReference>
<evidence type="ECO:0000256" key="1">
    <source>
        <dbReference type="ARBA" id="ARBA00007169"/>
    </source>
</evidence>
<sequence length="254" mass="27279">MYRKLGWIRKFHKPEVPDSPLLLIFPHAGSGASAYRALSKTLSANFSVLVFQYPGRQDRGGEPALGTLEDIAAGALADFKGSDHNRGLPLFTFGHSMGALVSFEFVRLAEKAGIPVGQVTVSAAVAPSAAAGKPRHPTEDDLILQHLGNLEGTDSSVMANPDVMRLALPVIKADYKAFDTYSCPEDVKVSAHVHALGGDQDPVVTMRDLYDWGKHTDNLEVTMFDGGHFYLNTHSDAVAELMVSAAKRTSSTSA</sequence>
<dbReference type="InterPro" id="IPR001031">
    <property type="entry name" value="Thioesterase"/>
</dbReference>